<dbReference type="Gene3D" id="2.30.30.50">
    <property type="match status" value="1"/>
</dbReference>
<name>A0ABT8ADX1_9PROT</name>
<dbReference type="Pfam" id="PF02211">
    <property type="entry name" value="NHase_beta_C"/>
    <property type="match status" value="1"/>
</dbReference>
<dbReference type="RefSeq" id="WP_290319713.1">
    <property type="nucleotide sequence ID" value="NZ_JAUFPN010000195.1"/>
</dbReference>
<organism evidence="2 3">
    <name type="scientific">Paeniroseomonas aquatica</name>
    <dbReference type="NCBI Taxonomy" id="373043"/>
    <lineage>
        <taxon>Bacteria</taxon>
        <taxon>Pseudomonadati</taxon>
        <taxon>Pseudomonadota</taxon>
        <taxon>Alphaproteobacteria</taxon>
        <taxon>Acetobacterales</taxon>
        <taxon>Acetobacteraceae</taxon>
        <taxon>Paeniroseomonas</taxon>
    </lineage>
</organism>
<accession>A0ABT8ADX1</accession>
<dbReference type="SUPFAM" id="SSF50090">
    <property type="entry name" value="Electron transport accessory proteins"/>
    <property type="match status" value="1"/>
</dbReference>
<feature type="domain" description="Nitrile hydratase beta subunit" evidence="1">
    <location>
        <begin position="7"/>
        <end position="98"/>
    </location>
</feature>
<reference evidence="3" key="1">
    <citation type="journal article" date="2019" name="Int. J. Syst. Evol. Microbiol.">
        <title>The Global Catalogue of Microorganisms (GCM) 10K type strain sequencing project: providing services to taxonomists for standard genome sequencing and annotation.</title>
        <authorList>
            <consortium name="The Broad Institute Genomics Platform"/>
            <consortium name="The Broad Institute Genome Sequencing Center for Infectious Disease"/>
            <person name="Wu L."/>
            <person name="Ma J."/>
        </authorList>
    </citation>
    <scope>NUCLEOTIDE SEQUENCE [LARGE SCALE GENOMIC DNA]</scope>
    <source>
        <strain evidence="3">CECT 7131</strain>
    </source>
</reference>
<proteinExistence type="predicted"/>
<keyword evidence="3" id="KW-1185">Reference proteome</keyword>
<dbReference type="InterPro" id="IPR008990">
    <property type="entry name" value="Elect_transpt_acc-like_dom_sf"/>
</dbReference>
<evidence type="ECO:0000259" key="1">
    <source>
        <dbReference type="Pfam" id="PF02211"/>
    </source>
</evidence>
<dbReference type="GO" id="GO:0018822">
    <property type="term" value="F:nitrile hydratase activity"/>
    <property type="evidence" value="ECO:0007669"/>
    <property type="project" value="UniProtKB-EC"/>
</dbReference>
<protein>
    <submittedName>
        <fullName evidence="2">Nitrile hydratase subunit beta</fullName>
        <ecNumber evidence="2">4.2.1.84</ecNumber>
    </submittedName>
</protein>
<evidence type="ECO:0000313" key="2">
    <source>
        <dbReference type="EMBL" id="MDN3567661.1"/>
    </source>
</evidence>
<keyword evidence="2" id="KW-0456">Lyase</keyword>
<dbReference type="Proteomes" id="UP001529369">
    <property type="component" value="Unassembled WGS sequence"/>
</dbReference>
<dbReference type="EC" id="4.2.1.84" evidence="2"/>
<dbReference type="EMBL" id="JAUFPN010000195">
    <property type="protein sequence ID" value="MDN3567661.1"/>
    <property type="molecule type" value="Genomic_DNA"/>
</dbReference>
<dbReference type="InterPro" id="IPR024690">
    <property type="entry name" value="CN_hydtase_beta_dom_C"/>
</dbReference>
<gene>
    <name evidence="2" type="ORF">QWZ14_25050</name>
</gene>
<comment type="caution">
    <text evidence="2">The sequence shown here is derived from an EMBL/GenBank/DDBJ whole genome shotgun (WGS) entry which is preliminary data.</text>
</comment>
<evidence type="ECO:0000313" key="3">
    <source>
        <dbReference type="Proteomes" id="UP001529369"/>
    </source>
</evidence>
<sequence>MSPAFSHGFAPGDRVRVKDDWPEARGRCHIRTPHYLRGRHGRVERVLGSFPNPEDLAFGRPAPARPLYHVLFDQPPIWSEGEAGDSLLVEIFEHWLEPAPKPVKEAA</sequence>